<sequence length="190" mass="20596">MRYSADHKEQTRRAMLDSSAALVKEKGFAPMGVDGLMKAVGLTGGAFYSHFSSKDDLFQAVVERELTRSLALLGGDESLTLDRIKQCLRHYLTLSHVQNPAGGCVIPALGAEIARAAGPARLRAEHWLCELHRAWAEVLGDEDLAWAAIAQCVGALTIARMMATPELQQRVVDASHDLLCQQVDALSAVD</sequence>
<organism evidence="6 7">
    <name type="scientific">Pseudomonas petrae</name>
    <dbReference type="NCBI Taxonomy" id="2912190"/>
    <lineage>
        <taxon>Bacteria</taxon>
        <taxon>Pseudomonadati</taxon>
        <taxon>Pseudomonadota</taxon>
        <taxon>Gammaproteobacteria</taxon>
        <taxon>Pseudomonadales</taxon>
        <taxon>Pseudomonadaceae</taxon>
        <taxon>Pseudomonas</taxon>
    </lineage>
</organism>
<dbReference type="SUPFAM" id="SSF48498">
    <property type="entry name" value="Tetracyclin repressor-like, C-terminal domain"/>
    <property type="match status" value="1"/>
</dbReference>
<dbReference type="PRINTS" id="PR00455">
    <property type="entry name" value="HTHTETR"/>
</dbReference>
<feature type="DNA-binding region" description="H-T-H motif" evidence="4">
    <location>
        <begin position="32"/>
        <end position="51"/>
    </location>
</feature>
<evidence type="ECO:0000259" key="5">
    <source>
        <dbReference type="PROSITE" id="PS50977"/>
    </source>
</evidence>
<keyword evidence="7" id="KW-1185">Reference proteome</keyword>
<dbReference type="PANTHER" id="PTHR47506:SF7">
    <property type="entry name" value="TRANSCRIPTIONAL REGULATORY PROTEIN"/>
    <property type="match status" value="1"/>
</dbReference>
<proteinExistence type="predicted"/>
<evidence type="ECO:0000256" key="2">
    <source>
        <dbReference type="ARBA" id="ARBA00023125"/>
    </source>
</evidence>
<dbReference type="RefSeq" id="WP_237252141.1">
    <property type="nucleotide sequence ID" value="NZ_JAKJXE010000001.1"/>
</dbReference>
<dbReference type="Proteomes" id="UP001162905">
    <property type="component" value="Unassembled WGS sequence"/>
</dbReference>
<keyword evidence="3" id="KW-0804">Transcription</keyword>
<dbReference type="InterPro" id="IPR001647">
    <property type="entry name" value="HTH_TetR"/>
</dbReference>
<evidence type="ECO:0000256" key="3">
    <source>
        <dbReference type="ARBA" id="ARBA00023163"/>
    </source>
</evidence>
<protein>
    <submittedName>
        <fullName evidence="6">TetR/AcrR family transcriptional regulator</fullName>
    </submittedName>
</protein>
<dbReference type="Gene3D" id="1.10.10.60">
    <property type="entry name" value="Homeodomain-like"/>
    <property type="match status" value="1"/>
</dbReference>
<gene>
    <name evidence="6" type="ORF">L4G47_11370</name>
</gene>
<evidence type="ECO:0000256" key="1">
    <source>
        <dbReference type="ARBA" id="ARBA00023015"/>
    </source>
</evidence>
<dbReference type="Pfam" id="PF00440">
    <property type="entry name" value="TetR_N"/>
    <property type="match status" value="1"/>
</dbReference>
<reference evidence="6" key="1">
    <citation type="submission" date="2022-01" db="EMBL/GenBank/DDBJ databases">
        <title>Pseudomonas sp. nov. isolated from Antarctic regolith.</title>
        <authorList>
            <person name="Novakova D."/>
            <person name="Sedlar K."/>
        </authorList>
    </citation>
    <scope>NUCLEOTIDE SEQUENCE</scope>
    <source>
        <strain evidence="6">P2647</strain>
    </source>
</reference>
<keyword evidence="2 4" id="KW-0238">DNA-binding</keyword>
<dbReference type="EMBL" id="JAKJXH010000010">
    <property type="protein sequence ID" value="MCF7542824.1"/>
    <property type="molecule type" value="Genomic_DNA"/>
</dbReference>
<keyword evidence="1" id="KW-0805">Transcription regulation</keyword>
<feature type="domain" description="HTH tetR-type" evidence="5">
    <location>
        <begin position="9"/>
        <end position="69"/>
    </location>
</feature>
<name>A0ABS9I6L9_9PSED</name>
<comment type="caution">
    <text evidence="6">The sequence shown here is derived from an EMBL/GenBank/DDBJ whole genome shotgun (WGS) entry which is preliminary data.</text>
</comment>
<dbReference type="Gene3D" id="1.10.357.10">
    <property type="entry name" value="Tetracycline Repressor, domain 2"/>
    <property type="match status" value="1"/>
</dbReference>
<dbReference type="InterPro" id="IPR009057">
    <property type="entry name" value="Homeodomain-like_sf"/>
</dbReference>
<evidence type="ECO:0000256" key="4">
    <source>
        <dbReference type="PROSITE-ProRule" id="PRU00335"/>
    </source>
</evidence>
<evidence type="ECO:0000313" key="7">
    <source>
        <dbReference type="Proteomes" id="UP001162905"/>
    </source>
</evidence>
<accession>A0ABS9I6L9</accession>
<evidence type="ECO:0000313" key="6">
    <source>
        <dbReference type="EMBL" id="MCF7542824.1"/>
    </source>
</evidence>
<dbReference type="InterPro" id="IPR036271">
    <property type="entry name" value="Tet_transcr_reg_TetR-rel_C_sf"/>
</dbReference>
<dbReference type="SUPFAM" id="SSF46689">
    <property type="entry name" value="Homeodomain-like"/>
    <property type="match status" value="1"/>
</dbReference>
<dbReference type="PANTHER" id="PTHR47506">
    <property type="entry name" value="TRANSCRIPTIONAL REGULATORY PROTEIN"/>
    <property type="match status" value="1"/>
</dbReference>
<dbReference type="PROSITE" id="PS50977">
    <property type="entry name" value="HTH_TETR_2"/>
    <property type="match status" value="1"/>
</dbReference>